<dbReference type="InterPro" id="IPR016161">
    <property type="entry name" value="Ald_DH/histidinol_DH"/>
</dbReference>
<evidence type="ECO:0000256" key="1">
    <source>
        <dbReference type="ARBA" id="ARBA00023002"/>
    </source>
</evidence>
<protein>
    <submittedName>
        <fullName evidence="2">Uncharacterized protein</fullName>
    </submittedName>
</protein>
<reference evidence="2" key="1">
    <citation type="submission" date="2023-07" db="EMBL/GenBank/DDBJ databases">
        <title>Genome content predicts the carbon catabolic preferences of heterotrophic bacteria.</title>
        <authorList>
            <person name="Gralka M."/>
        </authorList>
    </citation>
    <scope>NUCLEOTIDE SEQUENCE</scope>
    <source>
        <strain evidence="2">I2M16</strain>
    </source>
</reference>
<evidence type="ECO:0000313" key="2">
    <source>
        <dbReference type="EMBL" id="MDO6455035.1"/>
    </source>
</evidence>
<proteinExistence type="predicted"/>
<dbReference type="Gene3D" id="3.40.605.10">
    <property type="entry name" value="Aldehyde Dehydrogenase, Chain A, domain 1"/>
    <property type="match status" value="1"/>
</dbReference>
<evidence type="ECO:0000313" key="3">
    <source>
        <dbReference type="Proteomes" id="UP001169862"/>
    </source>
</evidence>
<organism evidence="2 3">
    <name type="scientific">Neptunomonas phycophila</name>
    <dbReference type="NCBI Taxonomy" id="1572645"/>
    <lineage>
        <taxon>Bacteria</taxon>
        <taxon>Pseudomonadati</taxon>
        <taxon>Pseudomonadota</taxon>
        <taxon>Gammaproteobacteria</taxon>
        <taxon>Oceanospirillales</taxon>
        <taxon>Oceanospirillaceae</taxon>
        <taxon>Neptunomonas</taxon>
    </lineage>
</organism>
<dbReference type="AlphaFoldDB" id="A0AAW7XLN5"/>
<accession>A0AAW7XLN5</accession>
<dbReference type="SUPFAM" id="SSF53720">
    <property type="entry name" value="ALDH-like"/>
    <property type="match status" value="1"/>
</dbReference>
<comment type="caution">
    <text evidence="2">The sequence shown here is derived from an EMBL/GenBank/DDBJ whole genome shotgun (WGS) entry which is preliminary data.</text>
</comment>
<dbReference type="EMBL" id="JAUOPG010000011">
    <property type="protein sequence ID" value="MDO6455035.1"/>
    <property type="molecule type" value="Genomic_DNA"/>
</dbReference>
<keyword evidence="1" id="KW-0560">Oxidoreductase</keyword>
<sequence>MTELNTQTQSALSAQELWNNKSAAARVALLTPIAQHYSLAAWLLEKIANHMEEELVLPGPTGEANTLLWGGRGVVAVCCDDTASTPAASNAFAAHAFTALATGNAVILQACSPAAKALASSLAEALPKGLVHISDSSLEALANDINFAAYAFVGSAENETVLNRLLSKRGGALAQLISETDWDNSVLQTSQDYPWRFTTETTLTVNTTAVGGNASLLELGGSNDH</sequence>
<name>A0AAW7XLN5_9GAMM</name>
<dbReference type="RefSeq" id="WP_075179176.1">
    <property type="nucleotide sequence ID" value="NZ_CAXHZV010000031.1"/>
</dbReference>
<gene>
    <name evidence="2" type="ORF">Q4490_15800</name>
</gene>
<dbReference type="Proteomes" id="UP001169862">
    <property type="component" value="Unassembled WGS sequence"/>
</dbReference>
<dbReference type="GO" id="GO:0016491">
    <property type="term" value="F:oxidoreductase activity"/>
    <property type="evidence" value="ECO:0007669"/>
    <property type="project" value="UniProtKB-KW"/>
</dbReference>
<dbReference type="InterPro" id="IPR016162">
    <property type="entry name" value="Ald_DH_N"/>
</dbReference>